<proteinExistence type="predicted"/>
<evidence type="ECO:0000313" key="2">
    <source>
        <dbReference type="WBParaSite" id="jg4382"/>
    </source>
</evidence>
<keyword evidence="1" id="KW-1185">Reference proteome</keyword>
<dbReference type="Proteomes" id="UP000887574">
    <property type="component" value="Unplaced"/>
</dbReference>
<accession>A0A915E9T2</accession>
<evidence type="ECO:0000313" key="1">
    <source>
        <dbReference type="Proteomes" id="UP000887574"/>
    </source>
</evidence>
<reference evidence="2" key="1">
    <citation type="submission" date="2022-11" db="UniProtKB">
        <authorList>
            <consortium name="WormBaseParasite"/>
        </authorList>
    </citation>
    <scope>IDENTIFICATION</scope>
</reference>
<protein>
    <submittedName>
        <fullName evidence="2">Uncharacterized protein</fullName>
    </submittedName>
</protein>
<dbReference type="AlphaFoldDB" id="A0A915E9T2"/>
<dbReference type="WBParaSite" id="jg4382">
    <property type="protein sequence ID" value="jg4382"/>
    <property type="gene ID" value="jg4382"/>
</dbReference>
<sequence length="246" mass="26570">MGNQFQMLYCPNWTRPLQSIIGTVGPFSDGLKTPPYRSHPITHTSSDSTTCHLQPTQSKLAGSKKILKPGGPEASGHQQLALFPFFVLEKLFNLTSVEQVGLDKAVSVRNQALELGIVDVLLICLAHFAHQKPKCEQLREGQEHPDAVGQIIGHVLTATNCIETIKSLSNSTMAAAGQLREAMAKNTAVSAPTSTNAAAAKSNANFWAKGTGFGSGSTQQQWNVKEVMARRKQDEENVTCLLNVGF</sequence>
<organism evidence="1 2">
    <name type="scientific">Ditylenchus dipsaci</name>
    <dbReference type="NCBI Taxonomy" id="166011"/>
    <lineage>
        <taxon>Eukaryota</taxon>
        <taxon>Metazoa</taxon>
        <taxon>Ecdysozoa</taxon>
        <taxon>Nematoda</taxon>
        <taxon>Chromadorea</taxon>
        <taxon>Rhabditida</taxon>
        <taxon>Tylenchina</taxon>
        <taxon>Tylenchomorpha</taxon>
        <taxon>Sphaerularioidea</taxon>
        <taxon>Anguinidae</taxon>
        <taxon>Anguininae</taxon>
        <taxon>Ditylenchus</taxon>
    </lineage>
</organism>
<name>A0A915E9T2_9BILA</name>